<dbReference type="EMBL" id="CP002159">
    <property type="protein sequence ID" value="ADL54834.1"/>
    <property type="molecule type" value="Genomic_DNA"/>
</dbReference>
<comment type="catalytic activity">
    <reaction evidence="11">
        <text>(S)-2,3,4,5-tetrahydrodipicolinate + NAD(+) + H2O = (2S,4S)-4-hydroxy-2,3,4,5-tetrahydrodipicolinate + NADH + H(+)</text>
        <dbReference type="Rhea" id="RHEA:35323"/>
        <dbReference type="ChEBI" id="CHEBI:15377"/>
        <dbReference type="ChEBI" id="CHEBI:15378"/>
        <dbReference type="ChEBI" id="CHEBI:16845"/>
        <dbReference type="ChEBI" id="CHEBI:57540"/>
        <dbReference type="ChEBI" id="CHEBI:57945"/>
        <dbReference type="ChEBI" id="CHEBI:67139"/>
        <dbReference type="EC" id="1.17.1.8"/>
    </reaction>
</comment>
<dbReference type="InterPro" id="IPR023940">
    <property type="entry name" value="DHDPR_bac"/>
</dbReference>
<dbReference type="SUPFAM" id="SSF51735">
    <property type="entry name" value="NAD(P)-binding Rossmann-fold domains"/>
    <property type="match status" value="1"/>
</dbReference>
<dbReference type="GO" id="GO:0019877">
    <property type="term" value="P:diaminopimelate biosynthetic process"/>
    <property type="evidence" value="ECO:0007669"/>
    <property type="project" value="UniProtKB-KW"/>
</dbReference>
<comment type="pathway">
    <text evidence="8">Amino-acid biosynthesis; L-lysine biosynthesis via DAP pathway; (S)-tetrahydrodipicolinate from L-aspartate: step 4/4.</text>
</comment>
<dbReference type="GO" id="GO:0009089">
    <property type="term" value="P:lysine biosynthetic process via diaminopimelate"/>
    <property type="evidence" value="ECO:0007669"/>
    <property type="project" value="InterPro"/>
</dbReference>
<keyword evidence="2" id="KW-0028">Amino-acid biosynthesis</keyword>
<dbReference type="STRING" id="395494.Galf_0798"/>
<proteinExistence type="inferred from homology"/>
<dbReference type="Pfam" id="PF01113">
    <property type="entry name" value="DapB_N"/>
    <property type="match status" value="1"/>
</dbReference>
<keyword evidence="15" id="KW-1185">Reference proteome</keyword>
<dbReference type="GO" id="GO:0005829">
    <property type="term" value="C:cytosol"/>
    <property type="evidence" value="ECO:0007669"/>
    <property type="project" value="TreeGrafter"/>
</dbReference>
<dbReference type="Pfam" id="PF05173">
    <property type="entry name" value="DapB_C"/>
    <property type="match status" value="1"/>
</dbReference>
<evidence type="ECO:0000313" key="15">
    <source>
        <dbReference type="Proteomes" id="UP000001235"/>
    </source>
</evidence>
<feature type="domain" description="Dihydrodipicolinate reductase N-terminal" evidence="12">
    <location>
        <begin position="34"/>
        <end position="154"/>
    </location>
</feature>
<dbReference type="InterPro" id="IPR022663">
    <property type="entry name" value="DapB_C"/>
</dbReference>
<evidence type="ECO:0000256" key="5">
    <source>
        <dbReference type="ARBA" id="ARBA00023002"/>
    </source>
</evidence>
<evidence type="ECO:0000259" key="13">
    <source>
        <dbReference type="Pfam" id="PF05173"/>
    </source>
</evidence>
<keyword evidence="3" id="KW-0521">NADP</keyword>
<evidence type="ECO:0000259" key="12">
    <source>
        <dbReference type="Pfam" id="PF01113"/>
    </source>
</evidence>
<evidence type="ECO:0000256" key="8">
    <source>
        <dbReference type="ARBA" id="ARBA00037922"/>
    </source>
</evidence>
<evidence type="ECO:0000256" key="9">
    <source>
        <dbReference type="ARBA" id="ARBA00038983"/>
    </source>
</evidence>
<evidence type="ECO:0000256" key="3">
    <source>
        <dbReference type="ARBA" id="ARBA00022857"/>
    </source>
</evidence>
<dbReference type="EC" id="1.17.1.8" evidence="9"/>
<evidence type="ECO:0000256" key="7">
    <source>
        <dbReference type="ARBA" id="ARBA00023154"/>
    </source>
</evidence>
<reference evidence="14 15" key="1">
    <citation type="submission" date="2010-08" db="EMBL/GenBank/DDBJ databases">
        <title>Complete sequence of Gallionella capsiferriformans ES-2.</title>
        <authorList>
            <consortium name="US DOE Joint Genome Institute"/>
            <person name="Lucas S."/>
            <person name="Copeland A."/>
            <person name="Lapidus A."/>
            <person name="Cheng J.-F."/>
            <person name="Bruce D."/>
            <person name="Goodwin L."/>
            <person name="Pitluck S."/>
            <person name="Chertkov O."/>
            <person name="Davenport K.W."/>
            <person name="Detter J.C."/>
            <person name="Han C."/>
            <person name="Tapia R."/>
            <person name="Land M."/>
            <person name="Hauser L."/>
            <person name="Chang Y.-J."/>
            <person name="Jeffries C."/>
            <person name="Kyrpides N."/>
            <person name="Ivanova N."/>
            <person name="Mikhailova N."/>
            <person name="Shelobolina E.S."/>
            <person name="Picardal F."/>
            <person name="Roden E."/>
            <person name="Emerson D."/>
            <person name="Woyke T."/>
        </authorList>
    </citation>
    <scope>NUCLEOTIDE SEQUENCE [LARGE SCALE GENOMIC DNA]</scope>
    <source>
        <strain evidence="14 15">ES-2</strain>
    </source>
</reference>
<comment type="catalytic activity">
    <reaction evidence="10">
        <text>(S)-2,3,4,5-tetrahydrodipicolinate + NADP(+) + H2O = (2S,4S)-4-hydroxy-2,3,4,5-tetrahydrodipicolinate + NADPH + H(+)</text>
        <dbReference type="Rhea" id="RHEA:35331"/>
        <dbReference type="ChEBI" id="CHEBI:15377"/>
        <dbReference type="ChEBI" id="CHEBI:15378"/>
        <dbReference type="ChEBI" id="CHEBI:16845"/>
        <dbReference type="ChEBI" id="CHEBI:57783"/>
        <dbReference type="ChEBI" id="CHEBI:58349"/>
        <dbReference type="ChEBI" id="CHEBI:67139"/>
        <dbReference type="EC" id="1.17.1.8"/>
    </reaction>
</comment>
<keyword evidence="5" id="KW-0560">Oxidoreductase</keyword>
<gene>
    <name evidence="14" type="ordered locus">Galf_0798</name>
</gene>
<dbReference type="AlphaFoldDB" id="D9SDS7"/>
<evidence type="ECO:0000256" key="6">
    <source>
        <dbReference type="ARBA" id="ARBA00023027"/>
    </source>
</evidence>
<evidence type="ECO:0000256" key="11">
    <source>
        <dbReference type="ARBA" id="ARBA00049396"/>
    </source>
</evidence>
<evidence type="ECO:0000256" key="10">
    <source>
        <dbReference type="ARBA" id="ARBA00049080"/>
    </source>
</evidence>
<evidence type="ECO:0000256" key="4">
    <source>
        <dbReference type="ARBA" id="ARBA00022915"/>
    </source>
</evidence>
<evidence type="ECO:0000256" key="2">
    <source>
        <dbReference type="ARBA" id="ARBA00022605"/>
    </source>
</evidence>
<protein>
    <recommendedName>
        <fullName evidence="9">4-hydroxy-tetrahydrodipicolinate reductase</fullName>
        <ecNumber evidence="9">1.17.1.8</ecNumber>
    </recommendedName>
</protein>
<evidence type="ECO:0000313" key="14">
    <source>
        <dbReference type="EMBL" id="ADL54834.1"/>
    </source>
</evidence>
<feature type="domain" description="Dihydrodipicolinate reductase C-terminal" evidence="13">
    <location>
        <begin position="160"/>
        <end position="269"/>
    </location>
</feature>
<organism evidence="14 15">
    <name type="scientific">Gallionella capsiferriformans (strain ES-2)</name>
    <name type="common">Gallionella ferruginea capsiferriformans (strain ES-2)</name>
    <dbReference type="NCBI Taxonomy" id="395494"/>
    <lineage>
        <taxon>Bacteria</taxon>
        <taxon>Pseudomonadati</taxon>
        <taxon>Pseudomonadota</taxon>
        <taxon>Betaproteobacteria</taxon>
        <taxon>Nitrosomonadales</taxon>
        <taxon>Gallionellaceae</taxon>
        <taxon>Gallionella</taxon>
    </lineage>
</organism>
<keyword evidence="7" id="KW-0457">Lysine biosynthesis</keyword>
<dbReference type="GO" id="GO:0008839">
    <property type="term" value="F:4-hydroxy-tetrahydrodipicolinate reductase"/>
    <property type="evidence" value="ECO:0007669"/>
    <property type="project" value="UniProtKB-EC"/>
</dbReference>
<comment type="similarity">
    <text evidence="1">Belongs to the DapB family.</text>
</comment>
<name>D9SDS7_GALCS</name>
<dbReference type="HOGENOM" id="CLU_047479_2_0_4"/>
<dbReference type="PIRSF" id="PIRSF000161">
    <property type="entry name" value="DHPR"/>
    <property type="match status" value="1"/>
</dbReference>
<dbReference type="PANTHER" id="PTHR20836:SF0">
    <property type="entry name" value="4-HYDROXY-TETRAHYDRODIPICOLINATE REDUCTASE 1, CHLOROPLASTIC-RELATED"/>
    <property type="match status" value="1"/>
</dbReference>
<evidence type="ECO:0000256" key="1">
    <source>
        <dbReference type="ARBA" id="ARBA00006642"/>
    </source>
</evidence>
<dbReference type="PANTHER" id="PTHR20836">
    <property type="entry name" value="DIHYDRODIPICOLINATE REDUCTASE"/>
    <property type="match status" value="1"/>
</dbReference>
<dbReference type="eggNOG" id="COG0289">
    <property type="taxonomic scope" value="Bacteria"/>
</dbReference>
<dbReference type="InterPro" id="IPR000846">
    <property type="entry name" value="DapB_N"/>
</dbReference>
<dbReference type="Gene3D" id="3.40.50.720">
    <property type="entry name" value="NAD(P)-binding Rossmann-like Domain"/>
    <property type="match status" value="1"/>
</dbReference>
<dbReference type="Proteomes" id="UP000001235">
    <property type="component" value="Chromosome"/>
</dbReference>
<accession>D9SDS7</accession>
<dbReference type="Gene3D" id="3.30.360.10">
    <property type="entry name" value="Dihydrodipicolinate Reductase, domain 2"/>
    <property type="match status" value="1"/>
</dbReference>
<dbReference type="InterPro" id="IPR036291">
    <property type="entry name" value="NAD(P)-bd_dom_sf"/>
</dbReference>
<dbReference type="KEGG" id="gca:Galf_0798"/>
<dbReference type="SUPFAM" id="SSF55347">
    <property type="entry name" value="Glyceraldehyde-3-phosphate dehydrogenase-like, C-terminal domain"/>
    <property type="match status" value="1"/>
</dbReference>
<keyword evidence="4" id="KW-0220">Diaminopimelate biosynthesis</keyword>
<keyword evidence="6" id="KW-0520">NAD</keyword>
<sequence>MPEQAASSLRLLSGTVEPYCNDYEVKRNIMPKKIRVGLVGYGKAGGAVANVLSGDPRFELCWIAKRSTNAGQQFHPGTDIPIIGLEQRSFADLFEHIPVDALVDFSSPKSIHLYGEEVRKRGIMLISAISAYSDEDLEYARSLSQNARVLCSPNITLGINFLIVAAKLLRKIAPFADVKILEQHFKEKPEISGTARRIADTLEIAGENITSLRLGGIVGHHEVIFGFPYQTVRLIHDSIRREAFGTGAAFALTQLAECKNGFYTFDDLLLHLIADELQNSEHNIKD</sequence>